<keyword evidence="1" id="KW-0812">Transmembrane</keyword>
<name>A0A5J5ES07_9PEZI</name>
<keyword evidence="1" id="KW-1133">Transmembrane helix</keyword>
<keyword evidence="3" id="KW-1185">Reference proteome</keyword>
<evidence type="ECO:0000256" key="1">
    <source>
        <dbReference type="SAM" id="Phobius"/>
    </source>
</evidence>
<dbReference type="AlphaFoldDB" id="A0A5J5ES07"/>
<accession>A0A5J5ES07</accession>
<organism evidence="2 3">
    <name type="scientific">Sphaerosporella brunnea</name>
    <dbReference type="NCBI Taxonomy" id="1250544"/>
    <lineage>
        <taxon>Eukaryota</taxon>
        <taxon>Fungi</taxon>
        <taxon>Dikarya</taxon>
        <taxon>Ascomycota</taxon>
        <taxon>Pezizomycotina</taxon>
        <taxon>Pezizomycetes</taxon>
        <taxon>Pezizales</taxon>
        <taxon>Pyronemataceae</taxon>
        <taxon>Sphaerosporella</taxon>
    </lineage>
</organism>
<dbReference type="InParanoid" id="A0A5J5ES07"/>
<dbReference type="EMBL" id="VXIS01000143">
    <property type="protein sequence ID" value="KAA8901569.1"/>
    <property type="molecule type" value="Genomic_DNA"/>
</dbReference>
<evidence type="ECO:0000313" key="2">
    <source>
        <dbReference type="EMBL" id="KAA8901569.1"/>
    </source>
</evidence>
<feature type="transmembrane region" description="Helical" evidence="1">
    <location>
        <begin position="68"/>
        <end position="89"/>
    </location>
</feature>
<feature type="transmembrane region" description="Helical" evidence="1">
    <location>
        <begin position="28"/>
        <end position="56"/>
    </location>
</feature>
<gene>
    <name evidence="2" type="ORF">FN846DRAFT_114537</name>
</gene>
<protein>
    <submittedName>
        <fullName evidence="2">Uncharacterized protein</fullName>
    </submittedName>
</protein>
<keyword evidence="1" id="KW-0472">Membrane</keyword>
<evidence type="ECO:0000313" key="3">
    <source>
        <dbReference type="Proteomes" id="UP000326924"/>
    </source>
</evidence>
<dbReference type="Proteomes" id="UP000326924">
    <property type="component" value="Unassembled WGS sequence"/>
</dbReference>
<proteinExistence type="predicted"/>
<reference evidence="2 3" key="1">
    <citation type="submission" date="2019-09" db="EMBL/GenBank/DDBJ databases">
        <title>Draft genome of the ectomycorrhizal ascomycete Sphaerosporella brunnea.</title>
        <authorList>
            <consortium name="DOE Joint Genome Institute"/>
            <person name="Benucci G.M."/>
            <person name="Marozzi G."/>
            <person name="Antonielli L."/>
            <person name="Sanchez S."/>
            <person name="Marco P."/>
            <person name="Wang X."/>
            <person name="Falini L.B."/>
            <person name="Barry K."/>
            <person name="Haridas S."/>
            <person name="Lipzen A."/>
            <person name="Labutti K."/>
            <person name="Grigoriev I.V."/>
            <person name="Murat C."/>
            <person name="Martin F."/>
            <person name="Albertini E."/>
            <person name="Donnini D."/>
            <person name="Bonito G."/>
        </authorList>
    </citation>
    <scope>NUCLEOTIDE SEQUENCE [LARGE SCALE GENOMIC DNA]</scope>
    <source>
        <strain evidence="2 3">Sb_GMNB300</strain>
    </source>
</reference>
<sequence length="159" mass="17790">MDCAGWAVEGVLIKKRYTIYPRDGDGNYWGAFAFLGTCVCVCVCVLFFLFVFYVRWVRATGCLGFDCCWVYVLFFFFVLAALRFCSFYLSPVIPLPPPSYRVPLLVEISLCFGVFLDITGAPEVVGWTSGYGRIQTAINGSNKKKKKKKVTLAGSSHAR</sequence>
<comment type="caution">
    <text evidence="2">The sequence shown here is derived from an EMBL/GenBank/DDBJ whole genome shotgun (WGS) entry which is preliminary data.</text>
</comment>